<dbReference type="SMART" id="SM00176">
    <property type="entry name" value="RAN"/>
    <property type="match status" value="1"/>
</dbReference>
<dbReference type="AlphaFoldDB" id="A2FHX4"/>
<reference evidence="2" key="2">
    <citation type="journal article" date="2007" name="Science">
        <title>Draft genome sequence of the sexually transmitted pathogen Trichomonas vaginalis.</title>
        <authorList>
            <person name="Carlton J.M."/>
            <person name="Hirt R.P."/>
            <person name="Silva J.C."/>
            <person name="Delcher A.L."/>
            <person name="Schatz M."/>
            <person name="Zhao Q."/>
            <person name="Wortman J.R."/>
            <person name="Bidwell S.L."/>
            <person name="Alsmark U.C.M."/>
            <person name="Besteiro S."/>
            <person name="Sicheritz-Ponten T."/>
            <person name="Noel C.J."/>
            <person name="Dacks J.B."/>
            <person name="Foster P.G."/>
            <person name="Simillion C."/>
            <person name="Van de Peer Y."/>
            <person name="Miranda-Saavedra D."/>
            <person name="Barton G.J."/>
            <person name="Westrop G.D."/>
            <person name="Mueller S."/>
            <person name="Dessi D."/>
            <person name="Fiori P.L."/>
            <person name="Ren Q."/>
            <person name="Paulsen I."/>
            <person name="Zhang H."/>
            <person name="Bastida-Corcuera F.D."/>
            <person name="Simoes-Barbosa A."/>
            <person name="Brown M.T."/>
            <person name="Hayes R.D."/>
            <person name="Mukherjee M."/>
            <person name="Okumura C.Y."/>
            <person name="Schneider R."/>
            <person name="Smith A.J."/>
            <person name="Vanacova S."/>
            <person name="Villalvazo M."/>
            <person name="Haas B.J."/>
            <person name="Pertea M."/>
            <person name="Feldblyum T.V."/>
            <person name="Utterback T.R."/>
            <person name="Shu C.L."/>
            <person name="Osoegawa K."/>
            <person name="de Jong P.J."/>
            <person name="Hrdy I."/>
            <person name="Horvathova L."/>
            <person name="Zubacova Z."/>
            <person name="Dolezal P."/>
            <person name="Malik S.B."/>
            <person name="Logsdon J.M. Jr."/>
            <person name="Henze K."/>
            <person name="Gupta A."/>
            <person name="Wang C.C."/>
            <person name="Dunne R.L."/>
            <person name="Upcroft J.A."/>
            <person name="Upcroft P."/>
            <person name="White O."/>
            <person name="Salzberg S.L."/>
            <person name="Tang P."/>
            <person name="Chiu C.-H."/>
            <person name="Lee Y.-S."/>
            <person name="Embley T.M."/>
            <person name="Coombs G.H."/>
            <person name="Mottram J.C."/>
            <person name="Tachezy J."/>
            <person name="Fraser-Liggett C.M."/>
            <person name="Johnson P.J."/>
        </authorList>
    </citation>
    <scope>NUCLEOTIDE SEQUENCE [LARGE SCALE GENOMIC DNA]</scope>
    <source>
        <strain evidence="2">G3</strain>
    </source>
</reference>
<dbReference type="eggNOG" id="KOG0087">
    <property type="taxonomic scope" value="Eukaryota"/>
</dbReference>
<dbReference type="CDD" id="cd00154">
    <property type="entry name" value="Rab"/>
    <property type="match status" value="1"/>
</dbReference>
<keyword evidence="3" id="KW-1185">Reference proteome</keyword>
<protein>
    <submittedName>
        <fullName evidence="2">Small GTP-binding protein, putative</fullName>
    </submittedName>
</protein>
<dbReference type="InterPro" id="IPR001806">
    <property type="entry name" value="Small_GTPase"/>
</dbReference>
<dbReference type="PROSITE" id="PS51419">
    <property type="entry name" value="RAB"/>
    <property type="match status" value="1"/>
</dbReference>
<dbReference type="SMR" id="A2FHX4"/>
<dbReference type="STRING" id="5722.A2FHX4"/>
<gene>
    <name evidence="2" type="ORF">TVAG_222790</name>
</gene>
<dbReference type="PRINTS" id="PR00449">
    <property type="entry name" value="RASTRNSFRMNG"/>
</dbReference>
<organism evidence="2 3">
    <name type="scientific">Trichomonas vaginalis (strain ATCC PRA-98 / G3)</name>
    <dbReference type="NCBI Taxonomy" id="412133"/>
    <lineage>
        <taxon>Eukaryota</taxon>
        <taxon>Metamonada</taxon>
        <taxon>Parabasalia</taxon>
        <taxon>Trichomonadida</taxon>
        <taxon>Trichomonadidae</taxon>
        <taxon>Trichomonas</taxon>
    </lineage>
</organism>
<dbReference type="PROSITE" id="PS51421">
    <property type="entry name" value="RAS"/>
    <property type="match status" value="1"/>
</dbReference>
<dbReference type="OrthoDB" id="9989112at2759"/>
<dbReference type="InterPro" id="IPR005225">
    <property type="entry name" value="Small_GTP-bd"/>
</dbReference>
<dbReference type="RefSeq" id="XP_001308413.1">
    <property type="nucleotide sequence ID" value="XM_001308412.1"/>
</dbReference>
<dbReference type="SMART" id="SM00174">
    <property type="entry name" value="RHO"/>
    <property type="match status" value="1"/>
</dbReference>
<sequence>MKVRSDKEFPHKVVLLGDSRVGKTSLLSSQMHKEKHLSQNPTIGCQCNDVEMFVDNQKVSIQVWDTAGQEIYRALVPIYLRDAHAAIIVYDITDMKSFKALPEWMNTLFGIFPQNSPLFFVANKIDLEETRQVEDADGEEFARKNGGQFHRTSALSGEGIEELFKAVAKALLQSQVTMNEQVLIPADKKKDGCC</sequence>
<proteinExistence type="predicted"/>
<dbReference type="InterPro" id="IPR027417">
    <property type="entry name" value="P-loop_NTPase"/>
</dbReference>
<dbReference type="GO" id="GO:0012505">
    <property type="term" value="C:endomembrane system"/>
    <property type="evidence" value="ECO:0000318"/>
    <property type="project" value="GO_Central"/>
</dbReference>
<dbReference type="PANTHER" id="PTHR47978">
    <property type="match status" value="1"/>
</dbReference>
<dbReference type="Pfam" id="PF00071">
    <property type="entry name" value="Ras"/>
    <property type="match status" value="1"/>
</dbReference>
<dbReference type="VEuPathDB" id="TrichDB:TVAGG3_0347770"/>
<dbReference type="Gene3D" id="3.40.50.300">
    <property type="entry name" value="P-loop containing nucleotide triphosphate hydrolases"/>
    <property type="match status" value="1"/>
</dbReference>
<dbReference type="KEGG" id="tva:4753239"/>
<dbReference type="GO" id="GO:0005769">
    <property type="term" value="C:early endosome"/>
    <property type="evidence" value="ECO:0000318"/>
    <property type="project" value="GO_Central"/>
</dbReference>
<dbReference type="GO" id="GO:0005525">
    <property type="term" value="F:GTP binding"/>
    <property type="evidence" value="ECO:0007669"/>
    <property type="project" value="InterPro"/>
</dbReference>
<dbReference type="NCBIfam" id="TIGR00231">
    <property type="entry name" value="small_GTP"/>
    <property type="match status" value="1"/>
</dbReference>
<reference evidence="2" key="1">
    <citation type="submission" date="2006-10" db="EMBL/GenBank/DDBJ databases">
        <authorList>
            <person name="Amadeo P."/>
            <person name="Zhao Q."/>
            <person name="Wortman J."/>
            <person name="Fraser-Liggett C."/>
            <person name="Carlton J."/>
        </authorList>
    </citation>
    <scope>NUCLEOTIDE SEQUENCE</scope>
    <source>
        <strain evidence="2">G3</strain>
    </source>
</reference>
<dbReference type="GO" id="GO:0006886">
    <property type="term" value="P:intracellular protein transport"/>
    <property type="evidence" value="ECO:0000318"/>
    <property type="project" value="GO_Central"/>
</dbReference>
<dbReference type="EMBL" id="DS113803">
    <property type="protein sequence ID" value="EAX95483.1"/>
    <property type="molecule type" value="Genomic_DNA"/>
</dbReference>
<keyword evidence="1" id="KW-0547">Nucleotide-binding</keyword>
<dbReference type="SMART" id="SM00173">
    <property type="entry name" value="RAS"/>
    <property type="match status" value="1"/>
</dbReference>
<dbReference type="VEuPathDB" id="TrichDB:TVAG_222790"/>
<dbReference type="SUPFAM" id="SSF52540">
    <property type="entry name" value="P-loop containing nucleoside triphosphate hydrolases"/>
    <property type="match status" value="1"/>
</dbReference>
<dbReference type="FunFam" id="3.40.50.300:FF:001462">
    <property type="entry name" value="Small GTP-binding protein, putative"/>
    <property type="match status" value="1"/>
</dbReference>
<accession>A2FHX4</accession>
<evidence type="ECO:0000256" key="1">
    <source>
        <dbReference type="ARBA" id="ARBA00022741"/>
    </source>
</evidence>
<dbReference type="SMART" id="SM00175">
    <property type="entry name" value="RAB"/>
    <property type="match status" value="1"/>
</dbReference>
<dbReference type="GO" id="GO:0003924">
    <property type="term" value="F:GTPase activity"/>
    <property type="evidence" value="ECO:0000318"/>
    <property type="project" value="GO_Central"/>
</dbReference>
<evidence type="ECO:0000313" key="3">
    <source>
        <dbReference type="Proteomes" id="UP000001542"/>
    </source>
</evidence>
<name>A2FHX4_TRIV3</name>
<dbReference type="OMA" id="SEYACEG"/>
<dbReference type="Proteomes" id="UP000001542">
    <property type="component" value="Unassembled WGS sequence"/>
</dbReference>
<evidence type="ECO:0000313" key="2">
    <source>
        <dbReference type="EMBL" id="EAX95483.1"/>
    </source>
</evidence>
<dbReference type="InParanoid" id="A2FHX4"/>